<gene>
    <name evidence="3" type="ORF">MVI01_65790</name>
    <name evidence="4" type="ORF">SAMN04488504_12818</name>
</gene>
<dbReference type="RefSeq" id="WP_090495787.1">
    <property type="nucleotide sequence ID" value="NZ_BJVY01000054.1"/>
</dbReference>
<dbReference type="Pfam" id="PF09851">
    <property type="entry name" value="SHOCT"/>
    <property type="match status" value="1"/>
</dbReference>
<name>A0A511HN47_9BACT</name>
<sequence length="177" mass="20172">MLTAVLTILPFLLFSLVGFGAARFFFYSHAQKKRLREHGTAGEATILRMERTSMKINRSYVYDFLLEFEVPGLPTYRRQHRSRAHDWKAFILEPGVRLKVKIDPNDPQRFVVLGPVNQQRPQSIQALVAAATGFTEARTVAPADPVKALKDLQSMLDNELITQDEYAQKKAEILSRL</sequence>
<feature type="transmembrane region" description="Helical" evidence="1">
    <location>
        <begin position="6"/>
        <end position="26"/>
    </location>
</feature>
<evidence type="ECO:0000313" key="4">
    <source>
        <dbReference type="EMBL" id="SDF29140.1"/>
    </source>
</evidence>
<dbReference type="EMBL" id="BJVY01000054">
    <property type="protein sequence ID" value="GEL74795.1"/>
    <property type="molecule type" value="Genomic_DNA"/>
</dbReference>
<keyword evidence="1" id="KW-1133">Transmembrane helix</keyword>
<organism evidence="3 6">
    <name type="scientific">Myxococcus virescens</name>
    <dbReference type="NCBI Taxonomy" id="83456"/>
    <lineage>
        <taxon>Bacteria</taxon>
        <taxon>Pseudomonadati</taxon>
        <taxon>Myxococcota</taxon>
        <taxon>Myxococcia</taxon>
        <taxon>Myxococcales</taxon>
        <taxon>Cystobacterineae</taxon>
        <taxon>Myxococcaceae</taxon>
        <taxon>Myxococcus</taxon>
    </lineage>
</organism>
<dbReference type="Proteomes" id="UP000321224">
    <property type="component" value="Unassembled WGS sequence"/>
</dbReference>
<feature type="domain" description="SHOCT" evidence="2">
    <location>
        <begin position="148"/>
        <end position="174"/>
    </location>
</feature>
<accession>A0A511HN47</accession>
<evidence type="ECO:0000313" key="3">
    <source>
        <dbReference type="EMBL" id="GEL74795.1"/>
    </source>
</evidence>
<reference evidence="3 6" key="2">
    <citation type="submission" date="2019-07" db="EMBL/GenBank/DDBJ databases">
        <title>Whole genome shotgun sequence of Myxococcus virescens NBRC 100334.</title>
        <authorList>
            <person name="Hosoyama A."/>
            <person name="Uohara A."/>
            <person name="Ohji S."/>
            <person name="Ichikawa N."/>
        </authorList>
    </citation>
    <scope>NUCLEOTIDE SEQUENCE [LARGE SCALE GENOMIC DNA]</scope>
    <source>
        <strain evidence="3 6">NBRC 100334</strain>
    </source>
</reference>
<evidence type="ECO:0000259" key="2">
    <source>
        <dbReference type="Pfam" id="PF09851"/>
    </source>
</evidence>
<proteinExistence type="predicted"/>
<dbReference type="Proteomes" id="UP000198717">
    <property type="component" value="Unassembled WGS sequence"/>
</dbReference>
<dbReference type="AlphaFoldDB" id="A0A511HN47"/>
<evidence type="ECO:0000313" key="5">
    <source>
        <dbReference type="Proteomes" id="UP000198717"/>
    </source>
</evidence>
<protein>
    <submittedName>
        <fullName evidence="4">Short C-terminal domain-containing protein</fullName>
    </submittedName>
</protein>
<keyword evidence="1" id="KW-0472">Membrane</keyword>
<dbReference type="EMBL" id="FNAJ01000028">
    <property type="protein sequence ID" value="SDF29140.1"/>
    <property type="molecule type" value="Genomic_DNA"/>
</dbReference>
<evidence type="ECO:0000256" key="1">
    <source>
        <dbReference type="SAM" id="Phobius"/>
    </source>
</evidence>
<reference evidence="4 5" key="1">
    <citation type="submission" date="2016-10" db="EMBL/GenBank/DDBJ databases">
        <authorList>
            <person name="Varghese N."/>
            <person name="Submissions S."/>
        </authorList>
    </citation>
    <scope>NUCLEOTIDE SEQUENCE [LARGE SCALE GENOMIC DNA]</scope>
    <source>
        <strain evidence="4 5">DSM 2260</strain>
    </source>
</reference>
<keyword evidence="1" id="KW-0812">Transmembrane</keyword>
<comment type="caution">
    <text evidence="3">The sequence shown here is derived from an EMBL/GenBank/DDBJ whole genome shotgun (WGS) entry which is preliminary data.</text>
</comment>
<keyword evidence="5" id="KW-1185">Reference proteome</keyword>
<dbReference type="InterPro" id="IPR018649">
    <property type="entry name" value="SHOCT"/>
</dbReference>
<evidence type="ECO:0000313" key="6">
    <source>
        <dbReference type="Proteomes" id="UP000321224"/>
    </source>
</evidence>